<dbReference type="SMART" id="SM00073">
    <property type="entry name" value="HPT"/>
    <property type="match status" value="1"/>
</dbReference>
<evidence type="ECO:0000256" key="2">
    <source>
        <dbReference type="ARBA" id="ARBA00004370"/>
    </source>
</evidence>
<dbReference type="InterPro" id="IPR005467">
    <property type="entry name" value="His_kinase_dom"/>
</dbReference>
<dbReference type="Pfam" id="PF00672">
    <property type="entry name" value="HAMP"/>
    <property type="match status" value="1"/>
</dbReference>
<dbReference type="InterPro" id="IPR001789">
    <property type="entry name" value="Sig_transdc_resp-reg_receiver"/>
</dbReference>
<feature type="domain" description="HAMP" evidence="13">
    <location>
        <begin position="182"/>
        <end position="234"/>
    </location>
</feature>
<dbReference type="InterPro" id="IPR008207">
    <property type="entry name" value="Sig_transdc_His_kin_Hpt_dom"/>
</dbReference>
<dbReference type="PANTHER" id="PTHR45339:SF5">
    <property type="entry name" value="HISTIDINE KINASE"/>
    <property type="match status" value="1"/>
</dbReference>
<evidence type="ECO:0000256" key="7">
    <source>
        <dbReference type="ARBA" id="ARBA00023012"/>
    </source>
</evidence>
<keyword evidence="4 9" id="KW-0597">Phosphoprotein</keyword>
<comment type="caution">
    <text evidence="15">The sequence shown here is derived from an EMBL/GenBank/DDBJ whole genome shotgun (WGS) entry which is preliminary data.</text>
</comment>
<reference evidence="15" key="1">
    <citation type="submission" date="2023-07" db="EMBL/GenBank/DDBJ databases">
        <title>Gilvimarinus algae sp. nov., isolated from the surface of Kelp.</title>
        <authorList>
            <person name="Sun Y.Y."/>
            <person name="Gong Y."/>
            <person name="Du Z.J."/>
        </authorList>
    </citation>
    <scope>NUCLEOTIDE SEQUENCE</scope>
    <source>
        <strain evidence="15">SDUM040014</strain>
    </source>
</reference>
<accession>A0ABT8TJ44</accession>
<feature type="modified residue" description="4-aspartylphosphate" evidence="9">
    <location>
        <position position="711"/>
    </location>
</feature>
<evidence type="ECO:0000259" key="14">
    <source>
        <dbReference type="PROSITE" id="PS50894"/>
    </source>
</evidence>
<gene>
    <name evidence="15" type="ORF">QWI16_18160</name>
</gene>
<dbReference type="Pfam" id="PF02518">
    <property type="entry name" value="HATPase_c"/>
    <property type="match status" value="1"/>
</dbReference>
<dbReference type="InterPro" id="IPR003594">
    <property type="entry name" value="HATPase_dom"/>
</dbReference>
<dbReference type="InterPro" id="IPR003661">
    <property type="entry name" value="HisK_dim/P_dom"/>
</dbReference>
<dbReference type="Pfam" id="PF09984">
    <property type="entry name" value="sCache_4"/>
    <property type="match status" value="1"/>
</dbReference>
<dbReference type="SUPFAM" id="SSF55874">
    <property type="entry name" value="ATPase domain of HSP90 chaperone/DNA topoisomerase II/histidine kinase"/>
    <property type="match status" value="1"/>
</dbReference>
<dbReference type="InterPro" id="IPR036890">
    <property type="entry name" value="HATPase_C_sf"/>
</dbReference>
<dbReference type="PROSITE" id="PS50885">
    <property type="entry name" value="HAMP"/>
    <property type="match status" value="1"/>
</dbReference>
<dbReference type="RefSeq" id="WP_302715392.1">
    <property type="nucleotide sequence ID" value="NZ_JAULRT010000062.1"/>
</dbReference>
<feature type="domain" description="Response regulatory" evidence="12">
    <location>
        <begin position="662"/>
        <end position="780"/>
    </location>
</feature>
<evidence type="ECO:0000313" key="15">
    <source>
        <dbReference type="EMBL" id="MDO3384112.1"/>
    </source>
</evidence>
<evidence type="ECO:0000256" key="8">
    <source>
        <dbReference type="PROSITE-ProRule" id="PRU00110"/>
    </source>
</evidence>
<evidence type="ECO:0000256" key="1">
    <source>
        <dbReference type="ARBA" id="ARBA00000085"/>
    </source>
</evidence>
<keyword evidence="10" id="KW-0812">Transmembrane</keyword>
<dbReference type="Pfam" id="PF00072">
    <property type="entry name" value="Response_reg"/>
    <property type="match status" value="1"/>
</dbReference>
<dbReference type="CDD" id="cd06225">
    <property type="entry name" value="HAMP"/>
    <property type="match status" value="1"/>
</dbReference>
<evidence type="ECO:0000256" key="3">
    <source>
        <dbReference type="ARBA" id="ARBA00012438"/>
    </source>
</evidence>
<dbReference type="PROSITE" id="PS50894">
    <property type="entry name" value="HPT"/>
    <property type="match status" value="1"/>
</dbReference>
<dbReference type="Proteomes" id="UP001168380">
    <property type="component" value="Unassembled WGS sequence"/>
</dbReference>
<dbReference type="EC" id="2.7.13.3" evidence="3"/>
<dbReference type="SUPFAM" id="SSF47226">
    <property type="entry name" value="Histidine-containing phosphotransfer domain, HPT domain"/>
    <property type="match status" value="1"/>
</dbReference>
<dbReference type="InterPro" id="IPR036641">
    <property type="entry name" value="HPT_dom_sf"/>
</dbReference>
<dbReference type="EMBL" id="JAULRT010000062">
    <property type="protein sequence ID" value="MDO3384112.1"/>
    <property type="molecule type" value="Genomic_DNA"/>
</dbReference>
<dbReference type="Gene3D" id="3.40.50.2300">
    <property type="match status" value="1"/>
</dbReference>
<protein>
    <recommendedName>
        <fullName evidence="3">histidine kinase</fullName>
        <ecNumber evidence="3">2.7.13.3</ecNumber>
    </recommendedName>
</protein>
<feature type="domain" description="Histidine kinase" evidence="11">
    <location>
        <begin position="281"/>
        <end position="502"/>
    </location>
</feature>
<evidence type="ECO:0000256" key="10">
    <source>
        <dbReference type="SAM" id="Phobius"/>
    </source>
</evidence>
<evidence type="ECO:0000256" key="6">
    <source>
        <dbReference type="ARBA" id="ARBA00022777"/>
    </source>
</evidence>
<dbReference type="InterPro" id="IPR003660">
    <property type="entry name" value="HAMP_dom"/>
</dbReference>
<evidence type="ECO:0000256" key="5">
    <source>
        <dbReference type="ARBA" id="ARBA00022679"/>
    </source>
</evidence>
<comment type="subcellular location">
    <subcellularLocation>
        <location evidence="2">Membrane</location>
    </subcellularLocation>
</comment>
<dbReference type="SMART" id="SM00304">
    <property type="entry name" value="HAMP"/>
    <property type="match status" value="1"/>
</dbReference>
<dbReference type="CDD" id="cd16922">
    <property type="entry name" value="HATPase_EvgS-ArcB-TorS-like"/>
    <property type="match status" value="1"/>
</dbReference>
<dbReference type="Gene3D" id="6.10.340.10">
    <property type="match status" value="1"/>
</dbReference>
<dbReference type="Gene3D" id="1.10.287.130">
    <property type="match status" value="1"/>
</dbReference>
<dbReference type="PANTHER" id="PTHR45339">
    <property type="entry name" value="HYBRID SIGNAL TRANSDUCTION HISTIDINE KINASE J"/>
    <property type="match status" value="1"/>
</dbReference>
<dbReference type="SMART" id="SM00388">
    <property type="entry name" value="HisKA"/>
    <property type="match status" value="1"/>
</dbReference>
<evidence type="ECO:0000259" key="12">
    <source>
        <dbReference type="PROSITE" id="PS50110"/>
    </source>
</evidence>
<dbReference type="PROSITE" id="PS50110">
    <property type="entry name" value="RESPONSE_REGULATORY"/>
    <property type="match status" value="1"/>
</dbReference>
<keyword evidence="7" id="KW-0902">Two-component regulatory system</keyword>
<dbReference type="PROSITE" id="PS50109">
    <property type="entry name" value="HIS_KIN"/>
    <property type="match status" value="1"/>
</dbReference>
<dbReference type="SMART" id="SM00387">
    <property type="entry name" value="HATPase_c"/>
    <property type="match status" value="1"/>
</dbReference>
<keyword evidence="10" id="KW-0472">Membrane</keyword>
<dbReference type="InterPro" id="IPR036097">
    <property type="entry name" value="HisK_dim/P_sf"/>
</dbReference>
<keyword evidence="5" id="KW-0808">Transferase</keyword>
<feature type="domain" description="HPt" evidence="14">
    <location>
        <begin position="825"/>
        <end position="914"/>
    </location>
</feature>
<dbReference type="Gene3D" id="3.30.565.10">
    <property type="entry name" value="Histidine kinase-like ATPase, C-terminal domain"/>
    <property type="match status" value="1"/>
</dbReference>
<name>A0ABT8TJ44_9GAMM</name>
<organism evidence="15 16">
    <name type="scientific">Gilvimarinus algae</name>
    <dbReference type="NCBI Taxonomy" id="3058037"/>
    <lineage>
        <taxon>Bacteria</taxon>
        <taxon>Pseudomonadati</taxon>
        <taxon>Pseudomonadota</taxon>
        <taxon>Gammaproteobacteria</taxon>
        <taxon>Cellvibrionales</taxon>
        <taxon>Cellvibrionaceae</taxon>
        <taxon>Gilvimarinus</taxon>
    </lineage>
</organism>
<dbReference type="SUPFAM" id="SSF47384">
    <property type="entry name" value="Homodimeric domain of signal transducing histidine kinase"/>
    <property type="match status" value="1"/>
</dbReference>
<dbReference type="Gene3D" id="1.20.120.160">
    <property type="entry name" value="HPT domain"/>
    <property type="match status" value="1"/>
</dbReference>
<evidence type="ECO:0000313" key="16">
    <source>
        <dbReference type="Proteomes" id="UP001168380"/>
    </source>
</evidence>
<dbReference type="CDD" id="cd17546">
    <property type="entry name" value="REC_hyHK_CKI1_RcsC-like"/>
    <property type="match status" value="1"/>
</dbReference>
<dbReference type="Pfam" id="PF00512">
    <property type="entry name" value="HisKA"/>
    <property type="match status" value="1"/>
</dbReference>
<dbReference type="InterPro" id="IPR011006">
    <property type="entry name" value="CheY-like_superfamily"/>
</dbReference>
<evidence type="ECO:0000256" key="9">
    <source>
        <dbReference type="PROSITE-ProRule" id="PRU00169"/>
    </source>
</evidence>
<proteinExistence type="predicted"/>
<keyword evidence="10" id="KW-1133">Transmembrane helix</keyword>
<sequence length="935" mass="103883">MKTSSVKTEVWRLILLPAISITLLLSATLTFLYITKLDSFVDQRGRTLAEKTAHLAHIAMRSDSPELLQQLIKSTLEEPLVRAVHVFDEINNENHHTGPRFQPTLADAGPVNGAARVARTEHSTRFAYPIVNGQGEKPLGWLEIELVLSPYWVTVYQMLLIVVLATTACLLLAGYLAVKLHANITDPLHLIGTVIDQLSKGQLESRVKGQFAYEFEKLAEAVNTMADSQEQAQHDMQLHIDQSMEDLRETLETIEVQNIELDMARKEALAASQIKSEFLANTSHEIRTPLNGIIGFTNLALKTPLEDKQRGYLQTIHDSAQNLLTIINDILDFSKIESGKLVLDYVPLPLRQVVESAVDTLAFEALEKNLQIVTVIDNSIPPQLMGDPLRFTQIISNLLGNAIKFSQRGTISIDITLEHFEENQITIKVAVTDEGIGLTQEQQAQLFSAFAQADASISREYGGTGLGLAICKGLVDRMHGSVGVRSEPEKGATFWFTAKLGVDPNYAAPEQNCLRGKRVLICSDSELGYRQLESLADCWQALTLWINSIHDIFPTLRKEQAAGFPYHLMILDVSPDERKLPPALLGNLAEQLELEFSCKVIVCCMPAHRQMFEQHTNSRTIAFVQKPITYEHLLDAISDSLGVDLSTGEQPEPLASSIPERHVLLVDDNEANLQLTTEFLRDLNVEVTQAHSGDEAIALFQQNRFDIVFMDIQMPGMDGMETTGHLRQLEIEEGKRTPIVALTAHSMTEHKTDLLIAGMDDCIRKPVTEEQLAHMLDRWTKRKDTPQDAIVYAPQAPAEPTPSQRVHASSGPVNISQCLALANQKVDLARDMLVMLIDSLPAEQKRINGLAADQNWSELREPIHKLYGSSCYCGVPYLRALAGLLDKALQADQTESVVPILESLNRAIDELFAWAERADIDQAFAEAVQSAPENV</sequence>
<evidence type="ECO:0000259" key="13">
    <source>
        <dbReference type="PROSITE" id="PS50885"/>
    </source>
</evidence>
<dbReference type="Pfam" id="PF01627">
    <property type="entry name" value="Hpt"/>
    <property type="match status" value="1"/>
</dbReference>
<feature type="transmembrane region" description="Helical" evidence="10">
    <location>
        <begin position="12"/>
        <end position="34"/>
    </location>
</feature>
<dbReference type="SMART" id="SM00448">
    <property type="entry name" value="REC"/>
    <property type="match status" value="1"/>
</dbReference>
<dbReference type="CDD" id="cd00082">
    <property type="entry name" value="HisKA"/>
    <property type="match status" value="1"/>
</dbReference>
<dbReference type="InterPro" id="IPR004358">
    <property type="entry name" value="Sig_transdc_His_kin-like_C"/>
</dbReference>
<comment type="catalytic activity">
    <reaction evidence="1">
        <text>ATP + protein L-histidine = ADP + protein N-phospho-L-histidine.</text>
        <dbReference type="EC" id="2.7.13.3"/>
    </reaction>
</comment>
<dbReference type="SUPFAM" id="SSF52172">
    <property type="entry name" value="CheY-like"/>
    <property type="match status" value="1"/>
</dbReference>
<keyword evidence="6" id="KW-0418">Kinase</keyword>
<feature type="modified residue" description="Phosphohistidine" evidence="8">
    <location>
        <position position="864"/>
    </location>
</feature>
<dbReference type="InterPro" id="IPR019247">
    <property type="entry name" value="Histidine_kinase_BarA_N"/>
</dbReference>
<evidence type="ECO:0000259" key="11">
    <source>
        <dbReference type="PROSITE" id="PS50109"/>
    </source>
</evidence>
<evidence type="ECO:0000256" key="4">
    <source>
        <dbReference type="ARBA" id="ARBA00022553"/>
    </source>
</evidence>
<dbReference type="PRINTS" id="PR00344">
    <property type="entry name" value="BCTRLSENSOR"/>
</dbReference>
<keyword evidence="16" id="KW-1185">Reference proteome</keyword>